<sequence length="233" mass="27567">MITEPDLTPRVNPRFAPERGTKVAVSQEFVRSTREDLLKPSPRKQQTRSYSQKIEADKVLVDKLNEKLEMYDRSHKVKSIIYSQDYDEHYAIPLQRRINQALEKENYEKYLEAKYKNIDELTKHPVPVNSDRESGHIELLRYSVKGLHDPGNKYREQLEKENSFEEFLAKANGEPLPEKKAKSLNTLDYKRYDQMVHTRFWLGTESTNKYGRKAFPDRLPETMKLETFPDQEK</sequence>
<dbReference type="InParanoid" id="A2DQE2"/>
<dbReference type="VEuPathDB" id="TrichDB:TVAG_319940"/>
<organism evidence="2 3">
    <name type="scientific">Trichomonas vaginalis (strain ATCC PRA-98 / G3)</name>
    <dbReference type="NCBI Taxonomy" id="412133"/>
    <lineage>
        <taxon>Eukaryota</taxon>
        <taxon>Metamonada</taxon>
        <taxon>Parabasalia</taxon>
        <taxon>Trichomonadida</taxon>
        <taxon>Trichomonadidae</taxon>
        <taxon>Trichomonas</taxon>
    </lineage>
</organism>
<dbReference type="VEuPathDB" id="TrichDB:TVAGG3_1009770"/>
<evidence type="ECO:0000256" key="1">
    <source>
        <dbReference type="SAM" id="MobiDB-lite"/>
    </source>
</evidence>
<feature type="region of interest" description="Disordered" evidence="1">
    <location>
        <begin position="1"/>
        <end position="28"/>
    </location>
</feature>
<accession>A2DQE2</accession>
<reference evidence="2" key="1">
    <citation type="submission" date="2006-10" db="EMBL/GenBank/DDBJ databases">
        <authorList>
            <person name="Amadeo P."/>
            <person name="Zhao Q."/>
            <person name="Wortman J."/>
            <person name="Fraser-Liggett C."/>
            <person name="Carlton J."/>
        </authorList>
    </citation>
    <scope>NUCLEOTIDE SEQUENCE</scope>
    <source>
        <strain evidence="2">G3</strain>
    </source>
</reference>
<dbReference type="RefSeq" id="XP_001330768.1">
    <property type="nucleotide sequence ID" value="XM_001330732.1"/>
</dbReference>
<name>A2DQE2_TRIV3</name>
<proteinExistence type="predicted"/>
<evidence type="ECO:0000313" key="3">
    <source>
        <dbReference type="Proteomes" id="UP000001542"/>
    </source>
</evidence>
<keyword evidence="3" id="KW-1185">Reference proteome</keyword>
<dbReference type="KEGG" id="tva:4775416"/>
<gene>
    <name evidence="2" type="ORF">TVAG_319940</name>
</gene>
<evidence type="ECO:0000313" key="2">
    <source>
        <dbReference type="EMBL" id="EAY17399.1"/>
    </source>
</evidence>
<protein>
    <submittedName>
        <fullName evidence="2">Uncharacterized protein</fullName>
    </submittedName>
</protein>
<dbReference type="Proteomes" id="UP000001542">
    <property type="component" value="Unassembled WGS sequence"/>
</dbReference>
<dbReference type="EMBL" id="DS113231">
    <property type="protein sequence ID" value="EAY17399.1"/>
    <property type="molecule type" value="Genomic_DNA"/>
</dbReference>
<reference evidence="2" key="2">
    <citation type="journal article" date="2007" name="Science">
        <title>Draft genome sequence of the sexually transmitted pathogen Trichomonas vaginalis.</title>
        <authorList>
            <person name="Carlton J.M."/>
            <person name="Hirt R.P."/>
            <person name="Silva J.C."/>
            <person name="Delcher A.L."/>
            <person name="Schatz M."/>
            <person name="Zhao Q."/>
            <person name="Wortman J.R."/>
            <person name="Bidwell S.L."/>
            <person name="Alsmark U.C.M."/>
            <person name="Besteiro S."/>
            <person name="Sicheritz-Ponten T."/>
            <person name="Noel C.J."/>
            <person name="Dacks J.B."/>
            <person name="Foster P.G."/>
            <person name="Simillion C."/>
            <person name="Van de Peer Y."/>
            <person name="Miranda-Saavedra D."/>
            <person name="Barton G.J."/>
            <person name="Westrop G.D."/>
            <person name="Mueller S."/>
            <person name="Dessi D."/>
            <person name="Fiori P.L."/>
            <person name="Ren Q."/>
            <person name="Paulsen I."/>
            <person name="Zhang H."/>
            <person name="Bastida-Corcuera F.D."/>
            <person name="Simoes-Barbosa A."/>
            <person name="Brown M.T."/>
            <person name="Hayes R.D."/>
            <person name="Mukherjee M."/>
            <person name="Okumura C.Y."/>
            <person name="Schneider R."/>
            <person name="Smith A.J."/>
            <person name="Vanacova S."/>
            <person name="Villalvazo M."/>
            <person name="Haas B.J."/>
            <person name="Pertea M."/>
            <person name="Feldblyum T.V."/>
            <person name="Utterback T.R."/>
            <person name="Shu C.L."/>
            <person name="Osoegawa K."/>
            <person name="de Jong P.J."/>
            <person name="Hrdy I."/>
            <person name="Horvathova L."/>
            <person name="Zubacova Z."/>
            <person name="Dolezal P."/>
            <person name="Malik S.B."/>
            <person name="Logsdon J.M. Jr."/>
            <person name="Henze K."/>
            <person name="Gupta A."/>
            <person name="Wang C.C."/>
            <person name="Dunne R.L."/>
            <person name="Upcroft J.A."/>
            <person name="Upcroft P."/>
            <person name="White O."/>
            <person name="Salzberg S.L."/>
            <person name="Tang P."/>
            <person name="Chiu C.-H."/>
            <person name="Lee Y.-S."/>
            <person name="Embley T.M."/>
            <person name="Coombs G.H."/>
            <person name="Mottram J.C."/>
            <person name="Tachezy J."/>
            <person name="Fraser-Liggett C.M."/>
            <person name="Johnson P.J."/>
        </authorList>
    </citation>
    <scope>NUCLEOTIDE SEQUENCE [LARGE SCALE GENOMIC DNA]</scope>
    <source>
        <strain evidence="2">G3</strain>
    </source>
</reference>
<dbReference type="OrthoDB" id="10572460at2759"/>
<dbReference type="AlphaFoldDB" id="A2DQE2"/>